<dbReference type="OrthoDB" id="9774531at2"/>
<dbReference type="PANTHER" id="PTHR48080">
    <property type="entry name" value="D-GALACTONATE DEHYDRATASE-RELATED"/>
    <property type="match status" value="1"/>
</dbReference>
<reference evidence="5" key="1">
    <citation type="submission" date="2016-10" db="EMBL/GenBank/DDBJ databases">
        <authorList>
            <person name="Varghese N."/>
            <person name="Submissions S."/>
        </authorList>
    </citation>
    <scope>NUCLEOTIDE SEQUENCE [LARGE SCALE GENOMIC DNA]</scope>
    <source>
        <strain evidence="5">DSM 45237</strain>
    </source>
</reference>
<organism evidence="4 5">
    <name type="scientific">Jiangella alba</name>
    <dbReference type="NCBI Taxonomy" id="561176"/>
    <lineage>
        <taxon>Bacteria</taxon>
        <taxon>Bacillati</taxon>
        <taxon>Actinomycetota</taxon>
        <taxon>Actinomycetes</taxon>
        <taxon>Jiangellales</taxon>
        <taxon>Jiangellaceae</taxon>
        <taxon>Jiangella</taxon>
    </lineage>
</organism>
<sequence>MTEIDTDVEVLDARVTFTQTDLAHPFVISGRTIAWFTVAVVEVDVRNRAGRTATGRGASILSVPWAWPRSDLTVEQRDAVLRDLTRRLAGEACGLPPADPIGRWFDAHEALGDAAAGAAAAVGLGEPVPPLAALLSLGAVDNALHDAWARAAQLPAHTMYTGRHLRDDLGVRLRPALSGRWPGDFLAARRTRLEVQHVVGGSDPLEPDDAADGRRSLREWLTADGVRHVKVKVHGRDTGEDARRVADVHRLGRDLGLDLALAIDPNEGCQKPDDVGDLLDRLERIDPAAGRAVAYVEQPVPRDSTPDPAGLARAGRRVPVVMDEGLTDPQAVPALRDAGWSGVVVKAGKGHSAALLAHAAAKAAGLYVTVQDLTAVDLALVHSARLVSLFDLPSPHLEYNSRQYAPAANARLGGERPDLTTVRDGAVTICAPAEPGLY</sequence>
<feature type="domain" description="Mandelate racemase/muconate lactonizing enzyme C-terminal" evidence="3">
    <location>
        <begin position="210"/>
        <end position="321"/>
    </location>
</feature>
<dbReference type="Gene3D" id="3.30.390.10">
    <property type="entry name" value="Enolase-like, N-terminal domain"/>
    <property type="match status" value="1"/>
</dbReference>
<keyword evidence="2" id="KW-0479">Metal-binding</keyword>
<dbReference type="AlphaFoldDB" id="A0A1H5Q082"/>
<dbReference type="SUPFAM" id="SSF51604">
    <property type="entry name" value="Enolase C-terminal domain-like"/>
    <property type="match status" value="1"/>
</dbReference>
<evidence type="ECO:0000313" key="5">
    <source>
        <dbReference type="Proteomes" id="UP000181980"/>
    </source>
</evidence>
<dbReference type="EMBL" id="FNUC01000004">
    <property type="protein sequence ID" value="SEF18848.1"/>
    <property type="molecule type" value="Genomic_DNA"/>
</dbReference>
<dbReference type="InterPro" id="IPR029017">
    <property type="entry name" value="Enolase-like_N"/>
</dbReference>
<evidence type="ECO:0000313" key="4">
    <source>
        <dbReference type="EMBL" id="SEF18848.1"/>
    </source>
</evidence>
<protein>
    <submittedName>
        <fullName evidence="4">L-alanine-DL-glutamate epimerase</fullName>
    </submittedName>
</protein>
<comment type="similarity">
    <text evidence="1">Belongs to the mandelate racemase/muconate lactonizing enzyme family.</text>
</comment>
<accession>A0A1H5Q082</accession>
<dbReference type="RefSeq" id="WP_069111392.1">
    <property type="nucleotide sequence ID" value="NZ_FNUC01000004.1"/>
</dbReference>
<evidence type="ECO:0000256" key="1">
    <source>
        <dbReference type="ARBA" id="ARBA00008031"/>
    </source>
</evidence>
<dbReference type="Pfam" id="PF13378">
    <property type="entry name" value="MR_MLE_C"/>
    <property type="match status" value="1"/>
</dbReference>
<dbReference type="Gene3D" id="3.20.20.120">
    <property type="entry name" value="Enolase-like C-terminal domain"/>
    <property type="match status" value="1"/>
</dbReference>
<dbReference type="STRING" id="561176.SAMN04488561_6919"/>
<dbReference type="InterPro" id="IPR029065">
    <property type="entry name" value="Enolase_C-like"/>
</dbReference>
<dbReference type="InterPro" id="IPR013342">
    <property type="entry name" value="Mandelate_racemase_C"/>
</dbReference>
<name>A0A1H5Q082_9ACTN</name>
<dbReference type="Proteomes" id="UP000181980">
    <property type="component" value="Unassembled WGS sequence"/>
</dbReference>
<evidence type="ECO:0000259" key="3">
    <source>
        <dbReference type="SMART" id="SM00922"/>
    </source>
</evidence>
<gene>
    <name evidence="4" type="ORF">SAMN04488561_6919</name>
</gene>
<dbReference type="GO" id="GO:0046872">
    <property type="term" value="F:metal ion binding"/>
    <property type="evidence" value="ECO:0007669"/>
    <property type="project" value="UniProtKB-KW"/>
</dbReference>
<dbReference type="SUPFAM" id="SSF54826">
    <property type="entry name" value="Enolase N-terminal domain-like"/>
    <property type="match status" value="1"/>
</dbReference>
<dbReference type="SMART" id="SM00922">
    <property type="entry name" value="MR_MLE"/>
    <property type="match status" value="1"/>
</dbReference>
<dbReference type="PANTHER" id="PTHR48080:SF3">
    <property type="entry name" value="ENOLASE SUPERFAMILY MEMBER DDB_G0284701"/>
    <property type="match status" value="1"/>
</dbReference>
<dbReference type="InterPro" id="IPR034593">
    <property type="entry name" value="DgoD-like"/>
</dbReference>
<evidence type="ECO:0000256" key="2">
    <source>
        <dbReference type="ARBA" id="ARBA00022723"/>
    </source>
</evidence>
<keyword evidence="5" id="KW-1185">Reference proteome</keyword>
<proteinExistence type="inferred from homology"/>
<dbReference type="InterPro" id="IPR036849">
    <property type="entry name" value="Enolase-like_C_sf"/>
</dbReference>